<dbReference type="Pfam" id="PF04972">
    <property type="entry name" value="BON"/>
    <property type="match status" value="2"/>
</dbReference>
<evidence type="ECO:0000313" key="2">
    <source>
        <dbReference type="EMBL" id="AFV11569.1"/>
    </source>
</evidence>
<gene>
    <name evidence="2" type="ordered locus">Tph_c13530</name>
</gene>
<keyword evidence="3" id="KW-1185">Reference proteome</keyword>
<dbReference type="SMART" id="SM00749">
    <property type="entry name" value="BON"/>
    <property type="match status" value="2"/>
</dbReference>
<feature type="domain" description="BON" evidence="1">
    <location>
        <begin position="6"/>
        <end position="74"/>
    </location>
</feature>
<dbReference type="HOGENOM" id="CLU_1508275_0_0_9"/>
<dbReference type="PROSITE" id="PS50914">
    <property type="entry name" value="BON"/>
    <property type="match status" value="2"/>
</dbReference>
<dbReference type="InterPro" id="IPR051686">
    <property type="entry name" value="Lipoprotein_DolP"/>
</dbReference>
<dbReference type="PANTHER" id="PTHR34606">
    <property type="entry name" value="BON DOMAIN-CONTAINING PROTEIN"/>
    <property type="match status" value="1"/>
</dbReference>
<dbReference type="InterPro" id="IPR014004">
    <property type="entry name" value="Transpt-assoc_nodulatn_dom_bac"/>
</dbReference>
<proteinExistence type="predicted"/>
<dbReference type="RefSeq" id="WP_015050450.1">
    <property type="nucleotide sequence ID" value="NC_018870.1"/>
</dbReference>
<accession>K4LU64</accession>
<dbReference type="OrthoDB" id="1723404at2"/>
<protein>
    <submittedName>
        <fullName evidence="2">Transport protein</fullName>
    </submittedName>
</protein>
<dbReference type="AlphaFoldDB" id="K4LU64"/>
<dbReference type="InterPro" id="IPR007055">
    <property type="entry name" value="BON_dom"/>
</dbReference>
<evidence type="ECO:0000313" key="3">
    <source>
        <dbReference type="Proteomes" id="UP000000467"/>
    </source>
</evidence>
<sequence length="168" mass="18278">MAGRISDEELKERVRSLLQVDKDLRGYGLNADVVQGEVQLQGIVDTLKEKERAEKLASSIPGVKGVANAISVSTDGAIRNRDVATEVTEELATNHRVDLRRIGVAAVDRGTVVLKGHTDDTREIEAARTAAASARGVTDVVTDVKPEKKEPTLKDIFHNQVRNDKEEG</sequence>
<dbReference type="Gene3D" id="3.30.1340.30">
    <property type="match status" value="2"/>
</dbReference>
<dbReference type="EMBL" id="CP003732">
    <property type="protein sequence ID" value="AFV11569.1"/>
    <property type="molecule type" value="Genomic_DNA"/>
</dbReference>
<dbReference type="Proteomes" id="UP000000467">
    <property type="component" value="Chromosome"/>
</dbReference>
<dbReference type="eggNOG" id="COG2823">
    <property type="taxonomic scope" value="Bacteria"/>
</dbReference>
<reference evidence="2 3" key="1">
    <citation type="journal article" date="2012" name="BMC Genomics">
        <title>Genome-guided analysis of physiological and morphological traits of the fermentative acetate oxidizer Thermacetogenium phaeum.</title>
        <authorList>
            <person name="Oehler D."/>
            <person name="Poehlein A."/>
            <person name="Leimbach A."/>
            <person name="Muller N."/>
            <person name="Daniel R."/>
            <person name="Gottschalk G."/>
            <person name="Schink B."/>
        </authorList>
    </citation>
    <scope>NUCLEOTIDE SEQUENCE [LARGE SCALE GENOMIC DNA]</scope>
    <source>
        <strain evidence="3">ATCC BAA-254 / DSM 26808 / PB</strain>
    </source>
</reference>
<feature type="domain" description="BON" evidence="1">
    <location>
        <begin position="79"/>
        <end position="148"/>
    </location>
</feature>
<dbReference type="KEGG" id="tpz:Tph_c13530"/>
<dbReference type="PANTHER" id="PTHR34606:SF15">
    <property type="entry name" value="BON DOMAIN-CONTAINING PROTEIN"/>
    <property type="match status" value="1"/>
</dbReference>
<organism evidence="2 3">
    <name type="scientific">Thermacetogenium phaeum (strain ATCC BAA-254 / DSM 26808 / PB)</name>
    <dbReference type="NCBI Taxonomy" id="1089553"/>
    <lineage>
        <taxon>Bacteria</taxon>
        <taxon>Bacillati</taxon>
        <taxon>Bacillota</taxon>
        <taxon>Clostridia</taxon>
        <taxon>Thermoanaerobacterales</taxon>
        <taxon>Thermoanaerobacteraceae</taxon>
        <taxon>Thermacetogenium</taxon>
    </lineage>
</organism>
<name>K4LU64_THEPS</name>
<evidence type="ECO:0000259" key="1">
    <source>
        <dbReference type="PROSITE" id="PS50914"/>
    </source>
</evidence>
<dbReference type="STRING" id="1089553.Tph_c13530"/>